<sequence length="55" mass="6569">MLRAYKTEINPSFEQRQTINQTIGTCRWVYNKFIETNQNFHKTGQSYMNGFAFSK</sequence>
<accession>A0A239U7W9</accession>
<dbReference type="RefSeq" id="WP_151194858.1">
    <property type="nucleotide sequence ID" value="NZ_BKAR01000051.1"/>
</dbReference>
<proteinExistence type="predicted"/>
<dbReference type="AlphaFoldDB" id="A0A239U7W9"/>
<reference evidence="2 3" key="1">
    <citation type="submission" date="2019-07" db="EMBL/GenBank/DDBJ databases">
        <title>Whole genome shotgun sequence of Staphylococcus piscifermentans NBRC 109625.</title>
        <authorList>
            <person name="Hosoyama A."/>
            <person name="Uohara A."/>
            <person name="Ohji S."/>
            <person name="Ichikawa N."/>
        </authorList>
    </citation>
    <scope>NUCLEOTIDE SEQUENCE [LARGE SCALE GENOMIC DNA]</scope>
    <source>
        <strain evidence="2 3">NBRC 109625</strain>
    </source>
</reference>
<evidence type="ECO:0000313" key="3">
    <source>
        <dbReference type="Proteomes" id="UP000321736"/>
    </source>
</evidence>
<dbReference type="Pfam" id="PF12323">
    <property type="entry name" value="HTH_OrfB_IS605"/>
    <property type="match status" value="1"/>
</dbReference>
<protein>
    <recommendedName>
        <fullName evidence="1">Transposase putative helix-turn-helix domain-containing protein</fullName>
    </recommendedName>
</protein>
<dbReference type="OrthoDB" id="56768at2"/>
<evidence type="ECO:0000259" key="1">
    <source>
        <dbReference type="Pfam" id="PF12323"/>
    </source>
</evidence>
<comment type="caution">
    <text evidence="2">The sequence shown here is derived from an EMBL/GenBank/DDBJ whole genome shotgun (WGS) entry which is preliminary data.</text>
</comment>
<gene>
    <name evidence="2" type="ORF">SPI02_23850</name>
</gene>
<evidence type="ECO:0000313" key="2">
    <source>
        <dbReference type="EMBL" id="GEP85800.1"/>
    </source>
</evidence>
<keyword evidence="3" id="KW-1185">Reference proteome</keyword>
<organism evidence="2 3">
    <name type="scientific">Staphylococcus piscifermentans</name>
    <dbReference type="NCBI Taxonomy" id="70258"/>
    <lineage>
        <taxon>Bacteria</taxon>
        <taxon>Bacillati</taxon>
        <taxon>Bacillota</taxon>
        <taxon>Bacilli</taxon>
        <taxon>Bacillales</taxon>
        <taxon>Staphylococcaceae</taxon>
        <taxon>Staphylococcus</taxon>
    </lineage>
</organism>
<feature type="domain" description="Transposase putative helix-turn-helix" evidence="1">
    <location>
        <begin position="1"/>
        <end position="45"/>
    </location>
</feature>
<dbReference type="EMBL" id="BKAR01000051">
    <property type="protein sequence ID" value="GEP85800.1"/>
    <property type="molecule type" value="Genomic_DNA"/>
</dbReference>
<dbReference type="InterPro" id="IPR021027">
    <property type="entry name" value="Transposase_put_HTH"/>
</dbReference>
<name>A0A239U7W9_9STAP</name>
<dbReference type="Proteomes" id="UP000321736">
    <property type="component" value="Unassembled WGS sequence"/>
</dbReference>